<evidence type="ECO:0000256" key="9">
    <source>
        <dbReference type="ARBA" id="ARBA00023201"/>
    </source>
</evidence>
<dbReference type="Proteomes" id="UP000319941">
    <property type="component" value="Unassembled WGS sequence"/>
</dbReference>
<feature type="transmembrane region" description="Helical" evidence="11">
    <location>
        <begin position="148"/>
        <end position="177"/>
    </location>
</feature>
<feature type="transmembrane region" description="Helical" evidence="11">
    <location>
        <begin position="71"/>
        <end position="95"/>
    </location>
</feature>
<evidence type="ECO:0000256" key="3">
    <source>
        <dbReference type="ARBA" id="ARBA00022449"/>
    </source>
</evidence>
<dbReference type="RefSeq" id="WP_144727806.1">
    <property type="nucleotide sequence ID" value="NZ_CAWOWR010000147.1"/>
</dbReference>
<evidence type="ECO:0000256" key="2">
    <source>
        <dbReference type="ARBA" id="ARBA00022448"/>
    </source>
</evidence>
<name>A0A558HHX2_9GAMM</name>
<feature type="transmembrane region" description="Helical" evidence="11">
    <location>
        <begin position="31"/>
        <end position="51"/>
    </location>
</feature>
<dbReference type="OrthoDB" id="9772058at2"/>
<keyword evidence="3" id="KW-0050">Antiport</keyword>
<feature type="transmembrane region" description="Helical" evidence="11">
    <location>
        <begin position="6"/>
        <end position="24"/>
    </location>
</feature>
<accession>A0A558HHX2</accession>
<evidence type="ECO:0000256" key="7">
    <source>
        <dbReference type="ARBA" id="ARBA00023065"/>
    </source>
</evidence>
<keyword evidence="4 11" id="KW-0812">Transmembrane</keyword>
<feature type="domain" description="Citrate transporter-like" evidence="12">
    <location>
        <begin position="15"/>
        <end position="363"/>
    </location>
</feature>
<reference evidence="13 14" key="1">
    <citation type="submission" date="2019-07" db="EMBL/GenBank/DDBJ databases">
        <title>Diversity of Bacteria from Kongsfjorden, Arctic.</title>
        <authorList>
            <person name="Yu Y."/>
        </authorList>
    </citation>
    <scope>NUCLEOTIDE SEQUENCE [LARGE SCALE GENOMIC DNA]</scope>
    <source>
        <strain evidence="13 14">SM1923</strain>
    </source>
</reference>
<evidence type="ECO:0000256" key="10">
    <source>
        <dbReference type="ARBA" id="ARBA00025753"/>
    </source>
</evidence>
<feature type="transmembrane region" description="Helical" evidence="11">
    <location>
        <begin position="184"/>
        <end position="205"/>
    </location>
</feature>
<dbReference type="PANTHER" id="PTHR43269:SF2">
    <property type="entry name" value="SODIUM_PROTON ANTIPORTER 1-RELATED"/>
    <property type="match status" value="1"/>
</dbReference>
<sequence length="435" mass="47559">MWLQILLVGLALAAFVLIAIEDVIHLNKAKTTLLLGTFSWLLLFIFGPMALKVDDVAEALNENLLEIATLWLFLMAAMTFVAYLNAKGLIANLIYRLLPKRIGERGLLYLTGTFAFAFSSLADNITATLVSLTLVLSLGLPPKKTLRFAVLAVFAVNSGGVALITGDVTTLMIFLAGKVRISELMLLAIPSFVSVMLLATLLLPGLGGEVTLSRERRETRRLDRIVAWLFLATIFSTLGFNVLFGIPPLLTFLFGMSIMFLLGHFAERRSDNEERRILDYIRIIEFDTLLFFLGILLMVGALKEARLLEGLAHLYELMPAMQANYLVGLLSAVVDNVPLTAAVLKADVSMNDAEWLAMTYAAGVGGSLLVIGSAAGVIALSKVREVSFMSYLRFFPALLLAYSVGYMGAYWLGSQVTDTPMSMPLTLISLQQLVS</sequence>
<evidence type="ECO:0000256" key="8">
    <source>
        <dbReference type="ARBA" id="ARBA00023136"/>
    </source>
</evidence>
<dbReference type="GO" id="GO:0015297">
    <property type="term" value="F:antiporter activity"/>
    <property type="evidence" value="ECO:0007669"/>
    <property type="project" value="UniProtKB-KW"/>
</dbReference>
<evidence type="ECO:0000313" key="13">
    <source>
        <dbReference type="EMBL" id="TVU68740.1"/>
    </source>
</evidence>
<comment type="subcellular location">
    <subcellularLocation>
        <location evidence="1">Membrane</location>
        <topology evidence="1">Multi-pass membrane protein</topology>
    </subcellularLocation>
</comment>
<dbReference type="Pfam" id="PF03600">
    <property type="entry name" value="CitMHS"/>
    <property type="match status" value="1"/>
</dbReference>
<evidence type="ECO:0000256" key="1">
    <source>
        <dbReference type="ARBA" id="ARBA00004141"/>
    </source>
</evidence>
<keyword evidence="14" id="KW-1185">Reference proteome</keyword>
<keyword evidence="6" id="KW-0915">Sodium</keyword>
<dbReference type="PANTHER" id="PTHR43269">
    <property type="entry name" value="SODIUM/PROTON ANTIPORTER 1-RELATED"/>
    <property type="match status" value="1"/>
</dbReference>
<feature type="transmembrane region" description="Helical" evidence="11">
    <location>
        <begin position="249"/>
        <end position="266"/>
    </location>
</feature>
<dbReference type="STRING" id="553385.GCA_000591415_02874"/>
<feature type="transmembrane region" description="Helical" evidence="11">
    <location>
        <begin position="281"/>
        <end position="302"/>
    </location>
</feature>
<dbReference type="AlphaFoldDB" id="A0A558HHX2"/>
<feature type="transmembrane region" description="Helical" evidence="11">
    <location>
        <begin position="392"/>
        <end position="413"/>
    </location>
</feature>
<evidence type="ECO:0000256" key="6">
    <source>
        <dbReference type="ARBA" id="ARBA00023053"/>
    </source>
</evidence>
<dbReference type="NCBIfam" id="NF038006">
    <property type="entry name" value="NhaD_1"/>
    <property type="match status" value="2"/>
</dbReference>
<keyword evidence="7" id="KW-0406">Ion transport</keyword>
<evidence type="ECO:0000256" key="5">
    <source>
        <dbReference type="ARBA" id="ARBA00022989"/>
    </source>
</evidence>
<keyword evidence="9" id="KW-0739">Sodium transport</keyword>
<organism evidence="13 14">
    <name type="scientific">Cobetia crustatorum</name>
    <dbReference type="NCBI Taxonomy" id="553385"/>
    <lineage>
        <taxon>Bacteria</taxon>
        <taxon>Pseudomonadati</taxon>
        <taxon>Pseudomonadota</taxon>
        <taxon>Gammaproteobacteria</taxon>
        <taxon>Oceanospirillales</taxon>
        <taxon>Halomonadaceae</taxon>
        <taxon>Cobetia</taxon>
    </lineage>
</organism>
<dbReference type="InterPro" id="IPR045016">
    <property type="entry name" value="NhaD-like"/>
</dbReference>
<dbReference type="EMBL" id="VNFH01000009">
    <property type="protein sequence ID" value="TVU68740.1"/>
    <property type="molecule type" value="Genomic_DNA"/>
</dbReference>
<dbReference type="InterPro" id="IPR004680">
    <property type="entry name" value="Cit_transptr-like_dom"/>
</dbReference>
<feature type="transmembrane region" description="Helical" evidence="11">
    <location>
        <begin position="225"/>
        <end position="244"/>
    </location>
</feature>
<feature type="transmembrane region" description="Helical" evidence="11">
    <location>
        <begin position="355"/>
        <end position="380"/>
    </location>
</feature>
<evidence type="ECO:0000259" key="12">
    <source>
        <dbReference type="Pfam" id="PF03600"/>
    </source>
</evidence>
<evidence type="ECO:0000256" key="4">
    <source>
        <dbReference type="ARBA" id="ARBA00022692"/>
    </source>
</evidence>
<keyword evidence="2" id="KW-0813">Transport</keyword>
<evidence type="ECO:0000313" key="14">
    <source>
        <dbReference type="Proteomes" id="UP000319941"/>
    </source>
</evidence>
<keyword evidence="8 11" id="KW-0472">Membrane</keyword>
<comment type="caution">
    <text evidence="13">The sequence shown here is derived from an EMBL/GenBank/DDBJ whole genome shotgun (WGS) entry which is preliminary data.</text>
</comment>
<protein>
    <submittedName>
        <fullName evidence="13">Sodium:proton antiporter</fullName>
    </submittedName>
</protein>
<gene>
    <name evidence="13" type="ORF">FQP86_13200</name>
</gene>
<proteinExistence type="inferred from homology"/>
<dbReference type="GO" id="GO:0016020">
    <property type="term" value="C:membrane"/>
    <property type="evidence" value="ECO:0007669"/>
    <property type="project" value="UniProtKB-SubCell"/>
</dbReference>
<evidence type="ECO:0000256" key="11">
    <source>
        <dbReference type="SAM" id="Phobius"/>
    </source>
</evidence>
<keyword evidence="5 11" id="KW-1133">Transmembrane helix</keyword>
<comment type="similarity">
    <text evidence="10">Belongs to the NhaD Na(+)/H(+) (TC 2.A.62) antiporter family.</text>
</comment>
<dbReference type="GO" id="GO:0006814">
    <property type="term" value="P:sodium ion transport"/>
    <property type="evidence" value="ECO:0007669"/>
    <property type="project" value="UniProtKB-KW"/>
</dbReference>